<reference evidence="7 8" key="1">
    <citation type="submission" date="2024-03" db="EMBL/GenBank/DDBJ databases">
        <authorList>
            <person name="Martinez-Hernandez J."/>
        </authorList>
    </citation>
    <scope>NUCLEOTIDE SEQUENCE [LARGE SCALE GENOMIC DNA]</scope>
</reference>
<dbReference type="PANTHER" id="PTHR46807:SF5">
    <property type="entry name" value="HELIX LOOP HELIX DNA-BINDING DOMAIN PROTEIN"/>
    <property type="match status" value="1"/>
</dbReference>
<evidence type="ECO:0000259" key="6">
    <source>
        <dbReference type="PROSITE" id="PS50888"/>
    </source>
</evidence>
<dbReference type="InterPro" id="IPR044273">
    <property type="entry name" value="PIF3-like"/>
</dbReference>
<keyword evidence="4" id="KW-0539">Nucleus</keyword>
<evidence type="ECO:0000256" key="1">
    <source>
        <dbReference type="ARBA" id="ARBA00004123"/>
    </source>
</evidence>
<organism evidence="7 8">
    <name type="scientific">Lupinus luteus</name>
    <name type="common">European yellow lupine</name>
    <dbReference type="NCBI Taxonomy" id="3873"/>
    <lineage>
        <taxon>Eukaryota</taxon>
        <taxon>Viridiplantae</taxon>
        <taxon>Streptophyta</taxon>
        <taxon>Embryophyta</taxon>
        <taxon>Tracheophyta</taxon>
        <taxon>Spermatophyta</taxon>
        <taxon>Magnoliopsida</taxon>
        <taxon>eudicotyledons</taxon>
        <taxon>Gunneridae</taxon>
        <taxon>Pentapetalae</taxon>
        <taxon>rosids</taxon>
        <taxon>fabids</taxon>
        <taxon>Fabales</taxon>
        <taxon>Fabaceae</taxon>
        <taxon>Papilionoideae</taxon>
        <taxon>50 kb inversion clade</taxon>
        <taxon>genistoids sensu lato</taxon>
        <taxon>core genistoids</taxon>
        <taxon>Genisteae</taxon>
        <taxon>Lupinus</taxon>
    </lineage>
</organism>
<dbReference type="Gene3D" id="4.10.280.10">
    <property type="entry name" value="Helix-loop-helix DNA-binding domain"/>
    <property type="match status" value="1"/>
</dbReference>
<feature type="compositionally biased region" description="Polar residues" evidence="5">
    <location>
        <begin position="7"/>
        <end position="20"/>
    </location>
</feature>
<feature type="region of interest" description="Disordered" evidence="5">
    <location>
        <begin position="1"/>
        <end position="20"/>
    </location>
</feature>
<evidence type="ECO:0000313" key="8">
    <source>
        <dbReference type="Proteomes" id="UP001497480"/>
    </source>
</evidence>
<evidence type="ECO:0000256" key="4">
    <source>
        <dbReference type="ARBA" id="ARBA00023242"/>
    </source>
</evidence>
<dbReference type="PANTHER" id="PTHR46807">
    <property type="entry name" value="TRANSCRIPTION FACTOR PIF3"/>
    <property type="match status" value="1"/>
</dbReference>
<dbReference type="SMART" id="SM00353">
    <property type="entry name" value="HLH"/>
    <property type="match status" value="1"/>
</dbReference>
<protein>
    <recommendedName>
        <fullName evidence="6">BHLH domain-containing protein</fullName>
    </recommendedName>
</protein>
<name>A0AAV1VT91_LUPLU</name>
<keyword evidence="2" id="KW-0805">Transcription regulation</keyword>
<sequence length="428" mass="47242">MAEKMLDSTQAGITRNSFNPPSIYGNDSHELVCENGHQIIVHGGSNKRPASTESGYIFTPFRQHCLSSTPLKKSRIHSNQITSATKNVLRPSLFLKSTHNENSATTDNTVLASMEYIKATKVGKSVVIDSSKESHGFFRGHTGKTPLVSDTSNQVPFVARSVEPLPDKNSEATGYKSALHGSHAQYYNQTSTSEGLVAKGKAATNFCNEPLLQSSSVCSFGASNNTNLCSMKNEETDESTYFSDSDEEQEVVKKKPAWEGKHIRVKRRRDTKIHSLNERKRRNKINKKMRVLKDLIPNCNKVDQASMLDDAIKYLKTLKFQLQIMSMSRGLCMPLMMLPSAAHHLMGAGMGLRPGTSIPQYPIPPLLPSINPAQMLSFPNQMPPMPMPHAPFMPMFGNPSTQPIQQTNIATNLGENVASVPKSFYLDG</sequence>
<comment type="subcellular location">
    <subcellularLocation>
        <location evidence="1">Nucleus</location>
    </subcellularLocation>
</comment>
<dbReference type="InterPro" id="IPR047265">
    <property type="entry name" value="PIF1-like_bHLH"/>
</dbReference>
<dbReference type="GO" id="GO:0005634">
    <property type="term" value="C:nucleus"/>
    <property type="evidence" value="ECO:0007669"/>
    <property type="project" value="UniProtKB-SubCell"/>
</dbReference>
<evidence type="ECO:0000256" key="2">
    <source>
        <dbReference type="ARBA" id="ARBA00023015"/>
    </source>
</evidence>
<dbReference type="GO" id="GO:0003700">
    <property type="term" value="F:DNA-binding transcription factor activity"/>
    <property type="evidence" value="ECO:0007669"/>
    <property type="project" value="InterPro"/>
</dbReference>
<evidence type="ECO:0000256" key="3">
    <source>
        <dbReference type="ARBA" id="ARBA00023163"/>
    </source>
</evidence>
<keyword evidence="8" id="KW-1185">Reference proteome</keyword>
<evidence type="ECO:0000313" key="7">
    <source>
        <dbReference type="EMBL" id="CAL0300180.1"/>
    </source>
</evidence>
<gene>
    <name evidence="7" type="ORF">LLUT_LOCUS1240</name>
</gene>
<dbReference type="GO" id="GO:0046983">
    <property type="term" value="F:protein dimerization activity"/>
    <property type="evidence" value="ECO:0007669"/>
    <property type="project" value="InterPro"/>
</dbReference>
<evidence type="ECO:0000256" key="5">
    <source>
        <dbReference type="SAM" id="MobiDB-lite"/>
    </source>
</evidence>
<dbReference type="Pfam" id="PF00010">
    <property type="entry name" value="HLH"/>
    <property type="match status" value="1"/>
</dbReference>
<keyword evidence="3" id="KW-0804">Transcription</keyword>
<dbReference type="AlphaFoldDB" id="A0AAV1VT91"/>
<dbReference type="GO" id="GO:0010017">
    <property type="term" value="P:red or far-red light signaling pathway"/>
    <property type="evidence" value="ECO:0007669"/>
    <property type="project" value="UniProtKB-ARBA"/>
</dbReference>
<dbReference type="Proteomes" id="UP001497480">
    <property type="component" value="Unassembled WGS sequence"/>
</dbReference>
<dbReference type="PROSITE" id="PS50888">
    <property type="entry name" value="BHLH"/>
    <property type="match status" value="1"/>
</dbReference>
<feature type="domain" description="BHLH" evidence="6">
    <location>
        <begin position="269"/>
        <end position="318"/>
    </location>
</feature>
<comment type="caution">
    <text evidence="7">The sequence shown here is derived from an EMBL/GenBank/DDBJ whole genome shotgun (WGS) entry which is preliminary data.</text>
</comment>
<dbReference type="InterPro" id="IPR011598">
    <property type="entry name" value="bHLH_dom"/>
</dbReference>
<dbReference type="EMBL" id="CAXHTB010000001">
    <property type="protein sequence ID" value="CAL0300180.1"/>
    <property type="molecule type" value="Genomic_DNA"/>
</dbReference>
<dbReference type="SUPFAM" id="SSF47459">
    <property type="entry name" value="HLH, helix-loop-helix DNA-binding domain"/>
    <property type="match status" value="1"/>
</dbReference>
<dbReference type="CDD" id="cd11445">
    <property type="entry name" value="bHLH_AtPIF_like"/>
    <property type="match status" value="1"/>
</dbReference>
<proteinExistence type="predicted"/>
<dbReference type="InterPro" id="IPR036638">
    <property type="entry name" value="HLH_DNA-bd_sf"/>
</dbReference>
<accession>A0AAV1VT91</accession>